<dbReference type="AlphaFoldDB" id="A0AAV2SJ77"/>
<dbReference type="CDD" id="cd00041">
    <property type="entry name" value="CUB"/>
    <property type="match status" value="1"/>
</dbReference>
<comment type="caution">
    <text evidence="2">Lacks conserved residue(s) required for the propagation of feature annotation.</text>
</comment>
<organism evidence="3 4">
    <name type="scientific">Meganyctiphanes norvegica</name>
    <name type="common">Northern krill</name>
    <name type="synonym">Thysanopoda norvegica</name>
    <dbReference type="NCBI Taxonomy" id="48144"/>
    <lineage>
        <taxon>Eukaryota</taxon>
        <taxon>Metazoa</taxon>
        <taxon>Ecdysozoa</taxon>
        <taxon>Arthropoda</taxon>
        <taxon>Crustacea</taxon>
        <taxon>Multicrustacea</taxon>
        <taxon>Malacostraca</taxon>
        <taxon>Eumalacostraca</taxon>
        <taxon>Eucarida</taxon>
        <taxon>Euphausiacea</taxon>
        <taxon>Euphausiidae</taxon>
        <taxon>Meganyctiphanes</taxon>
    </lineage>
</organism>
<protein>
    <submittedName>
        <fullName evidence="3">Uncharacterized protein</fullName>
    </submittedName>
</protein>
<dbReference type="SUPFAM" id="SSF57424">
    <property type="entry name" value="LDL receptor-like module"/>
    <property type="match status" value="1"/>
</dbReference>
<dbReference type="Gene3D" id="2.60.120.290">
    <property type="entry name" value="Spermadhesin, CUB domain"/>
    <property type="match status" value="1"/>
</dbReference>
<comment type="caution">
    <text evidence="3">The sequence shown here is derived from an EMBL/GenBank/DDBJ whole genome shotgun (WGS) entry which is preliminary data.</text>
</comment>
<proteinExistence type="predicted"/>
<evidence type="ECO:0000256" key="2">
    <source>
        <dbReference type="PROSITE-ProRule" id="PRU00124"/>
    </source>
</evidence>
<feature type="non-terminal residue" evidence="3">
    <location>
        <position position="1"/>
    </location>
</feature>
<dbReference type="InterPro" id="IPR002172">
    <property type="entry name" value="LDrepeatLR_classA_rpt"/>
</dbReference>
<dbReference type="InterPro" id="IPR035914">
    <property type="entry name" value="Sperma_CUB_dom_sf"/>
</dbReference>
<dbReference type="PROSITE" id="PS50068">
    <property type="entry name" value="LDLRA_2"/>
    <property type="match status" value="1"/>
</dbReference>
<evidence type="ECO:0000256" key="1">
    <source>
        <dbReference type="ARBA" id="ARBA00023157"/>
    </source>
</evidence>
<dbReference type="SUPFAM" id="SSF49854">
    <property type="entry name" value="Spermadhesin, CUB domain"/>
    <property type="match status" value="1"/>
</dbReference>
<evidence type="ECO:0000313" key="4">
    <source>
        <dbReference type="Proteomes" id="UP001497623"/>
    </source>
</evidence>
<sequence>DGPSMDSSVIGIFSGIRVPSSVPGPVNTTTTSAHLHFTTDNSITRTGFQLHWKPIEPPEPKGCGWGRFQCDVGYASVRCISPNELCDGYNSCMDRADERSP</sequence>
<feature type="non-terminal residue" evidence="3">
    <location>
        <position position="101"/>
    </location>
</feature>
<gene>
    <name evidence="3" type="ORF">MNOR_LOCUS36499</name>
</gene>
<dbReference type="EMBL" id="CAXKWB010067053">
    <property type="protein sequence ID" value="CAL4190577.1"/>
    <property type="molecule type" value="Genomic_DNA"/>
</dbReference>
<accession>A0AAV2SJ77</accession>
<dbReference type="InterPro" id="IPR036055">
    <property type="entry name" value="LDL_receptor-like_sf"/>
</dbReference>
<name>A0AAV2SJ77_MEGNR</name>
<keyword evidence="4" id="KW-1185">Reference proteome</keyword>
<dbReference type="InterPro" id="IPR000859">
    <property type="entry name" value="CUB_dom"/>
</dbReference>
<reference evidence="3 4" key="1">
    <citation type="submission" date="2024-05" db="EMBL/GenBank/DDBJ databases">
        <authorList>
            <person name="Wallberg A."/>
        </authorList>
    </citation>
    <scope>NUCLEOTIDE SEQUENCE [LARGE SCALE GENOMIC DNA]</scope>
</reference>
<dbReference type="Proteomes" id="UP001497623">
    <property type="component" value="Unassembled WGS sequence"/>
</dbReference>
<keyword evidence="1" id="KW-1015">Disulfide bond</keyword>
<dbReference type="CDD" id="cd00112">
    <property type="entry name" value="LDLa"/>
    <property type="match status" value="1"/>
</dbReference>
<dbReference type="Gene3D" id="4.10.400.10">
    <property type="entry name" value="Low-density Lipoprotein Receptor"/>
    <property type="match status" value="1"/>
</dbReference>
<evidence type="ECO:0000313" key="3">
    <source>
        <dbReference type="EMBL" id="CAL4190577.1"/>
    </source>
</evidence>